<dbReference type="KEGG" id="vg:78058840"/>
<evidence type="ECO:0000313" key="2">
    <source>
        <dbReference type="Proteomes" id="UP000297856"/>
    </source>
</evidence>
<accession>A0A4D6DS81</accession>
<organism evidence="1 2">
    <name type="scientific">Klebsiella phage vB_KpnM_IME346</name>
    <dbReference type="NCBI Taxonomy" id="2562174"/>
    <lineage>
        <taxon>Viruses</taxon>
        <taxon>Duplodnaviria</taxon>
        <taxon>Heunggongvirae</taxon>
        <taxon>Uroviricota</taxon>
        <taxon>Caudoviricetes</taxon>
        <taxon>Jameshumphriesvirinae</taxon>
        <taxon>Bimevirus</taxon>
        <taxon>Bimevirus IME346</taxon>
    </lineage>
</organism>
<reference evidence="1 2" key="1">
    <citation type="submission" date="2019-03" db="EMBL/GenBank/DDBJ databases">
        <authorList>
            <person name="Gao M.M."/>
            <person name="Mi Z.Z."/>
            <person name="Bai C.C."/>
        </authorList>
    </citation>
    <scope>NUCLEOTIDE SEQUENCE [LARGE SCALE GENOMIC DNA]</scope>
</reference>
<name>A0A4D6DS81_9CAUD</name>
<keyword evidence="2" id="KW-1185">Reference proteome</keyword>
<evidence type="ECO:0000313" key="1">
    <source>
        <dbReference type="EMBL" id="QBZ68978.1"/>
    </source>
</evidence>
<dbReference type="Proteomes" id="UP000297856">
    <property type="component" value="Segment"/>
</dbReference>
<dbReference type="RefSeq" id="YP_010684295.1">
    <property type="nucleotide sequence ID" value="NC_071137.1"/>
</dbReference>
<proteinExistence type="predicted"/>
<dbReference type="GeneID" id="78058840"/>
<sequence length="189" mass="21774">MKICTMCKLSLPLDNFYSSPRKDRPNGKQFKISSCCKKCSNIKSRERYAKGVRYTETRLLYNASEKGKECLERASRKHYESIRGRACHLLNNAKKRQNKWSSFDIDREFIEQKLENGFCEVTGLPFDFTSPGQSKKNPFAPSIDRIDNSQGYVKSNVRVVLWAVNLMHGEMTDDQLISMCKAVIKGLEK</sequence>
<dbReference type="EMBL" id="MK685667">
    <property type="protein sequence ID" value="QBZ68978.1"/>
    <property type="molecule type" value="Genomic_DNA"/>
</dbReference>
<protein>
    <submittedName>
        <fullName evidence="1">Uncharacterized protein</fullName>
    </submittedName>
</protein>
<dbReference type="Gene3D" id="3.30.40.220">
    <property type="match status" value="1"/>
</dbReference>